<comment type="caution">
    <text evidence="2">The sequence shown here is derived from an EMBL/GenBank/DDBJ whole genome shotgun (WGS) entry which is preliminary data.</text>
</comment>
<evidence type="ECO:0000313" key="2">
    <source>
        <dbReference type="EMBL" id="MBC6111527.1"/>
    </source>
</evidence>
<dbReference type="RefSeq" id="WP_187071980.1">
    <property type="nucleotide sequence ID" value="NZ_JACRYL010000011.1"/>
</dbReference>
<feature type="transmembrane region" description="Helical" evidence="1">
    <location>
        <begin position="85"/>
        <end position="101"/>
    </location>
</feature>
<name>A0ABR7KTZ3_9SPHI</name>
<proteinExistence type="predicted"/>
<evidence type="ECO:0000256" key="1">
    <source>
        <dbReference type="SAM" id="Phobius"/>
    </source>
</evidence>
<accession>A0ABR7KTZ3</accession>
<feature type="transmembrane region" description="Helical" evidence="1">
    <location>
        <begin position="107"/>
        <end position="125"/>
    </location>
</feature>
<gene>
    <name evidence="2" type="ORF">H7U22_13965</name>
</gene>
<reference evidence="2 3" key="1">
    <citation type="submission" date="2020-08" db="EMBL/GenBank/DDBJ databases">
        <authorList>
            <person name="Sun Q."/>
            <person name="Inoue M."/>
        </authorList>
    </citation>
    <scope>NUCLEOTIDE SEQUENCE [LARGE SCALE GENOMIC DNA]</scope>
    <source>
        <strain evidence="2 3">CCM 8938</strain>
    </source>
</reference>
<evidence type="ECO:0000313" key="3">
    <source>
        <dbReference type="Proteomes" id="UP000652755"/>
    </source>
</evidence>
<organism evidence="2 3">
    <name type="scientific">Pedobacter fastidiosus</name>
    <dbReference type="NCBI Taxonomy" id="2765361"/>
    <lineage>
        <taxon>Bacteria</taxon>
        <taxon>Pseudomonadati</taxon>
        <taxon>Bacteroidota</taxon>
        <taxon>Sphingobacteriia</taxon>
        <taxon>Sphingobacteriales</taxon>
        <taxon>Sphingobacteriaceae</taxon>
        <taxon>Pedobacter</taxon>
    </lineage>
</organism>
<dbReference type="EMBL" id="JACRYL010000011">
    <property type="protein sequence ID" value="MBC6111527.1"/>
    <property type="molecule type" value="Genomic_DNA"/>
</dbReference>
<sequence length="189" mass="22229">MRRKIELYIVSLWLLFLLIIVNRTQMQICWSCSFIGFKQLFHDNVIPTIALLFFLLGFIFYFRFRYTIDGTALLPVKIKKIEHSNYEHLTFLTTYIIPLICFDLSQIRYAVDLLILLIIIGAIYVKTNMFYANPTLALLGYNVYKVETSQGDNLIYISKDKLEVSSWVSSLQLDHKTYFVKKTTQPENE</sequence>
<keyword evidence="1" id="KW-1133">Transmembrane helix</keyword>
<protein>
    <submittedName>
        <fullName evidence="2">Uncharacterized protein</fullName>
    </submittedName>
</protein>
<dbReference type="NCBIfam" id="NF041622">
    <property type="entry name" value="KwaA"/>
    <property type="match status" value="1"/>
</dbReference>
<dbReference type="Proteomes" id="UP000652755">
    <property type="component" value="Unassembled WGS sequence"/>
</dbReference>
<keyword evidence="3" id="KW-1185">Reference proteome</keyword>
<dbReference type="InterPro" id="IPR048118">
    <property type="entry name" value="KwaA"/>
</dbReference>
<keyword evidence="1" id="KW-0812">Transmembrane</keyword>
<keyword evidence="1" id="KW-0472">Membrane</keyword>
<feature type="transmembrane region" description="Helical" evidence="1">
    <location>
        <begin position="45"/>
        <end position="64"/>
    </location>
</feature>